<feature type="signal peptide" evidence="1">
    <location>
        <begin position="1"/>
        <end position="26"/>
    </location>
</feature>
<dbReference type="Proteomes" id="UP000184533">
    <property type="component" value="Unassembled WGS sequence"/>
</dbReference>
<keyword evidence="1" id="KW-0732">Signal</keyword>
<gene>
    <name evidence="3" type="ORF">SAMN02745223_01116</name>
    <name evidence="2" type="ORF">VW29_06630</name>
</gene>
<proteinExistence type="predicted"/>
<dbReference type="EMBL" id="FQVC01000003">
    <property type="protein sequence ID" value="SHE81428.1"/>
    <property type="molecule type" value="Genomic_DNA"/>
</dbReference>
<evidence type="ECO:0000313" key="4">
    <source>
        <dbReference type="Proteomes" id="UP000033608"/>
    </source>
</evidence>
<sequence>MTLSLRCLSLAALVSLSFAAAPAAFAQDAMSPAGAMAPAADAMAPMMSDAELKLCLEQSAAITFPAAMQAATDACHGVHNGAMGAMGGDAMGAMGGDAMAPKQ</sequence>
<dbReference type="AlphaFoldDB" id="A0A0F5LSM3"/>
<name>A0A0F5LSM3_9HYPH</name>
<keyword evidence="4" id="KW-1185">Reference proteome</keyword>
<dbReference type="RefSeq" id="WP_046134530.1">
    <property type="nucleotide sequence ID" value="NZ_FQVC01000003.1"/>
</dbReference>
<organism evidence="2 4">
    <name type="scientific">Devosia limi DSM 17137</name>
    <dbReference type="NCBI Taxonomy" id="1121477"/>
    <lineage>
        <taxon>Bacteria</taxon>
        <taxon>Pseudomonadati</taxon>
        <taxon>Pseudomonadota</taxon>
        <taxon>Alphaproteobacteria</taxon>
        <taxon>Hyphomicrobiales</taxon>
        <taxon>Devosiaceae</taxon>
        <taxon>Devosia</taxon>
    </lineage>
</organism>
<dbReference type="EMBL" id="LAJF01000056">
    <property type="protein sequence ID" value="KKB85343.1"/>
    <property type="molecule type" value="Genomic_DNA"/>
</dbReference>
<evidence type="ECO:0000313" key="3">
    <source>
        <dbReference type="EMBL" id="SHE81428.1"/>
    </source>
</evidence>
<dbReference type="Proteomes" id="UP000033608">
    <property type="component" value="Unassembled WGS sequence"/>
</dbReference>
<feature type="chain" id="PRO_5015038325" evidence="1">
    <location>
        <begin position="27"/>
        <end position="103"/>
    </location>
</feature>
<evidence type="ECO:0000313" key="2">
    <source>
        <dbReference type="EMBL" id="KKB85343.1"/>
    </source>
</evidence>
<accession>A0A0F5LSM3</accession>
<dbReference type="PATRIC" id="fig|1121477.3.peg.2414"/>
<reference evidence="2 4" key="1">
    <citation type="submission" date="2015-03" db="EMBL/GenBank/DDBJ databases">
        <authorList>
            <person name="Hassan Y.I."/>
            <person name="Lepp D."/>
            <person name="Zhou T."/>
        </authorList>
    </citation>
    <scope>NUCLEOTIDE SEQUENCE [LARGE SCALE GENOMIC DNA]</scope>
    <source>
        <strain evidence="2 4">DSM 17137</strain>
    </source>
</reference>
<dbReference type="STRING" id="1121477.SAMN02745223_01116"/>
<reference evidence="3 5" key="2">
    <citation type="submission" date="2016-11" db="EMBL/GenBank/DDBJ databases">
        <authorList>
            <person name="Jaros S."/>
            <person name="Januszkiewicz K."/>
            <person name="Wedrychowicz H."/>
        </authorList>
    </citation>
    <scope>NUCLEOTIDE SEQUENCE [LARGE SCALE GENOMIC DNA]</scope>
    <source>
        <strain evidence="3 5">DSM 17137</strain>
    </source>
</reference>
<protein>
    <submittedName>
        <fullName evidence="2">Uncharacterized protein</fullName>
    </submittedName>
</protein>
<evidence type="ECO:0000313" key="5">
    <source>
        <dbReference type="Proteomes" id="UP000184533"/>
    </source>
</evidence>
<evidence type="ECO:0000256" key="1">
    <source>
        <dbReference type="SAM" id="SignalP"/>
    </source>
</evidence>